<evidence type="ECO:0000313" key="2">
    <source>
        <dbReference type="EMBL" id="PWE84526.1"/>
    </source>
</evidence>
<reference evidence="2 3" key="1">
    <citation type="submission" date="2014-09" db="EMBL/GenBank/DDBJ databases">
        <title>Butyrate-producing bacteria isolated from human gut.</title>
        <authorList>
            <person name="Zhang Q."/>
            <person name="Zhao L."/>
        </authorList>
    </citation>
    <scope>NUCLEOTIDE SEQUENCE [LARGE SCALE GENOMIC DNA]</scope>
    <source>
        <strain evidence="2 3">R22</strain>
    </source>
</reference>
<dbReference type="Pfam" id="PF01973">
    <property type="entry name" value="MptE-like"/>
    <property type="match status" value="1"/>
</dbReference>
<dbReference type="AlphaFoldDB" id="A0A2U2EJ28"/>
<proteinExistence type="predicted"/>
<dbReference type="PANTHER" id="PTHR41786:SF1">
    <property type="entry name" value="6-HYDROXYMETHYLPTERIN DIPHOSPHOKINASE MPTE-LIKE DOMAIN-CONTAINING PROTEIN"/>
    <property type="match status" value="1"/>
</dbReference>
<evidence type="ECO:0000313" key="3">
    <source>
        <dbReference type="Proteomes" id="UP000245905"/>
    </source>
</evidence>
<dbReference type="PANTHER" id="PTHR41786">
    <property type="entry name" value="MOTILITY ACCESSORY FACTOR MAF"/>
    <property type="match status" value="1"/>
</dbReference>
<accession>A0A2U2EJ28</accession>
<dbReference type="Proteomes" id="UP000245905">
    <property type="component" value="Unassembled WGS sequence"/>
</dbReference>
<name>A0A2U2EJ28_9FIRM</name>
<protein>
    <recommendedName>
        <fullName evidence="1">6-hydroxymethylpterin diphosphokinase MptE-like domain-containing protein</fullName>
    </recommendedName>
</protein>
<dbReference type="InterPro" id="IPR002826">
    <property type="entry name" value="MptE-like"/>
</dbReference>
<dbReference type="EMBL" id="JRFS01000004">
    <property type="protein sequence ID" value="PWE84526.1"/>
    <property type="molecule type" value="Genomic_DNA"/>
</dbReference>
<sequence length="615" mass="70757">MENNLELKYNKLIYNYPYLKEIVSDCDESDVCTAKSLDEKIIYGIVKNGHTYYLDSKYSVDNECEHILRSSKAEKNPFAVFIIFGLGNGMLVRKIRERFPDNYIYVHEPSEKIFHKFMETVEDIDFIIDEHVVITVGEKTRGARIEVLHEMVDINNFYITDVICMPQYRNLMIDDYLLFLNDFYARIEQIIMQKNTDIAFNGEHIENFWHNILDLIDQYGVKDLIKNIENENKEGYPAFIVSAGPSLDKNIDMLKAVKGRGMIMAVDTAIKPLLKKGIVPDIVASVDPHKPLELFQYRGTENLPMLVDINYNSKIDLLHNGKRFYTWSGEPFVKEFLEKMGIDLGVIESGGSVACNLFSLAIMSKFETIVLIGQDLAYPNKKGHSSASYDSESNIDIESGKYFKVEDIYGNHVYTEGNMNAYRKWFEATISRNPSIRFIDATEGGAKIKGTEIMTLSSAINECCNKLSEKNWIKIVNDCPKLMNKEQRKQAIEILGKMPQNLEYLKEMLDDGMETIERIRNNKGELENDEIKKSIQEIMEINSVLQDSLEAKILGMYNAETGYTVAMSAYRVKEDIKSDVDDIVKMCEMSYKGYLQAIENMQIDYNKYIDLTKLN</sequence>
<gene>
    <name evidence="2" type="ORF">LD38_04010</name>
</gene>
<comment type="caution">
    <text evidence="2">The sequence shown here is derived from an EMBL/GenBank/DDBJ whole genome shotgun (WGS) entry which is preliminary data.</text>
</comment>
<evidence type="ECO:0000259" key="1">
    <source>
        <dbReference type="Pfam" id="PF01973"/>
    </source>
</evidence>
<feature type="domain" description="6-hydroxymethylpterin diphosphokinase MptE-like" evidence="1">
    <location>
        <begin position="208"/>
        <end position="380"/>
    </location>
</feature>
<dbReference type="RefSeq" id="WP_109257417.1">
    <property type="nucleotide sequence ID" value="NZ_DAWCLC010000062.1"/>
</dbReference>
<organism evidence="2 3">
    <name type="scientific">Agathobacter rectalis</name>
    <dbReference type="NCBI Taxonomy" id="39491"/>
    <lineage>
        <taxon>Bacteria</taxon>
        <taxon>Bacillati</taxon>
        <taxon>Bacillota</taxon>
        <taxon>Clostridia</taxon>
        <taxon>Lachnospirales</taxon>
        <taxon>Lachnospiraceae</taxon>
        <taxon>Agathobacter</taxon>
    </lineage>
</organism>